<proteinExistence type="predicted"/>
<evidence type="ECO:0000259" key="2">
    <source>
        <dbReference type="Pfam" id="PF20522"/>
    </source>
</evidence>
<feature type="transmembrane region" description="Helical" evidence="1">
    <location>
        <begin position="124"/>
        <end position="143"/>
    </location>
</feature>
<dbReference type="Gramene" id="PSAT_LOCUS13460_t1">
    <property type="protein sequence ID" value="CAL5193657.1"/>
    <property type="gene ID" value="PSAT_LOCUS13460"/>
</dbReference>
<dbReference type="Gramene" id="Psat03G0219400-T1">
    <property type="protein sequence ID" value="KAI5426667.1"/>
    <property type="gene ID" value="KIW84_032194"/>
</dbReference>
<evidence type="ECO:0000313" key="3">
    <source>
        <dbReference type="EMBL" id="KAI5426667.1"/>
    </source>
</evidence>
<dbReference type="AlphaFoldDB" id="A0A9D5AWA8"/>
<dbReference type="Pfam" id="PF20522">
    <property type="entry name" value="DUF6737"/>
    <property type="match status" value="1"/>
</dbReference>
<sequence>MATVPVLVLPVSLLHRRPSSPPTTLPTLSHIHNFFTPIFTSSSTNKTTTVHGINPSDSRRDNPLFLDENNAVVDDMDGYLNNLSLEYESVWDTKPAWCQPWTIVLTGFSIVAISWLIFQSVVVTSAISLLIFAWWYIFLYSYPKAYSAMIAERRERITDGVEDTYGRRK</sequence>
<dbReference type="PANTHER" id="PTHR36046:SF1">
    <property type="entry name" value="DUF6737 DOMAIN-CONTAINING PROTEIN"/>
    <property type="match status" value="1"/>
</dbReference>
<feature type="domain" description="DUF6737" evidence="2">
    <location>
        <begin position="89"/>
        <end position="145"/>
    </location>
</feature>
<keyword evidence="1" id="KW-1133">Transmembrane helix</keyword>
<keyword evidence="1" id="KW-0812">Transmembrane</keyword>
<dbReference type="OrthoDB" id="1747990at2759"/>
<keyword evidence="1" id="KW-0472">Membrane</keyword>
<protein>
    <recommendedName>
        <fullName evidence="2">DUF6737 domain-containing protein</fullName>
    </recommendedName>
</protein>
<dbReference type="GO" id="GO:0009507">
    <property type="term" value="C:chloroplast"/>
    <property type="evidence" value="ECO:0007669"/>
    <property type="project" value="TreeGrafter"/>
</dbReference>
<accession>A0A9D5AWA8</accession>
<gene>
    <name evidence="3" type="ORF">KIW84_032194</name>
</gene>
<evidence type="ECO:0000256" key="1">
    <source>
        <dbReference type="SAM" id="Phobius"/>
    </source>
</evidence>
<dbReference type="PANTHER" id="PTHR36046">
    <property type="entry name" value="PROTEIN, PUTATIVE-RELATED"/>
    <property type="match status" value="1"/>
</dbReference>
<dbReference type="InterPro" id="IPR046625">
    <property type="entry name" value="DUF6737"/>
</dbReference>
<dbReference type="Proteomes" id="UP001058974">
    <property type="component" value="Chromosome 3"/>
</dbReference>
<evidence type="ECO:0000313" key="4">
    <source>
        <dbReference type="Proteomes" id="UP001058974"/>
    </source>
</evidence>
<reference evidence="3 4" key="1">
    <citation type="journal article" date="2022" name="Nat. Genet.">
        <title>Improved pea reference genome and pan-genome highlight genomic features and evolutionary characteristics.</title>
        <authorList>
            <person name="Yang T."/>
            <person name="Liu R."/>
            <person name="Luo Y."/>
            <person name="Hu S."/>
            <person name="Wang D."/>
            <person name="Wang C."/>
            <person name="Pandey M.K."/>
            <person name="Ge S."/>
            <person name="Xu Q."/>
            <person name="Li N."/>
            <person name="Li G."/>
            <person name="Huang Y."/>
            <person name="Saxena R.K."/>
            <person name="Ji Y."/>
            <person name="Li M."/>
            <person name="Yan X."/>
            <person name="He Y."/>
            <person name="Liu Y."/>
            <person name="Wang X."/>
            <person name="Xiang C."/>
            <person name="Varshney R.K."/>
            <person name="Ding H."/>
            <person name="Gao S."/>
            <person name="Zong X."/>
        </authorList>
    </citation>
    <scope>NUCLEOTIDE SEQUENCE [LARGE SCALE GENOMIC DNA]</scope>
    <source>
        <strain evidence="3 4">cv. Zhongwan 6</strain>
    </source>
</reference>
<keyword evidence="4" id="KW-1185">Reference proteome</keyword>
<dbReference type="EMBL" id="JAMSHJ010000003">
    <property type="protein sequence ID" value="KAI5426667.1"/>
    <property type="molecule type" value="Genomic_DNA"/>
</dbReference>
<name>A0A9D5AWA8_PEA</name>
<organism evidence="3 4">
    <name type="scientific">Pisum sativum</name>
    <name type="common">Garden pea</name>
    <name type="synonym">Lathyrus oleraceus</name>
    <dbReference type="NCBI Taxonomy" id="3888"/>
    <lineage>
        <taxon>Eukaryota</taxon>
        <taxon>Viridiplantae</taxon>
        <taxon>Streptophyta</taxon>
        <taxon>Embryophyta</taxon>
        <taxon>Tracheophyta</taxon>
        <taxon>Spermatophyta</taxon>
        <taxon>Magnoliopsida</taxon>
        <taxon>eudicotyledons</taxon>
        <taxon>Gunneridae</taxon>
        <taxon>Pentapetalae</taxon>
        <taxon>rosids</taxon>
        <taxon>fabids</taxon>
        <taxon>Fabales</taxon>
        <taxon>Fabaceae</taxon>
        <taxon>Papilionoideae</taxon>
        <taxon>50 kb inversion clade</taxon>
        <taxon>NPAAA clade</taxon>
        <taxon>Hologalegina</taxon>
        <taxon>IRL clade</taxon>
        <taxon>Fabeae</taxon>
        <taxon>Lathyrus</taxon>
    </lineage>
</organism>
<comment type="caution">
    <text evidence="3">The sequence shown here is derived from an EMBL/GenBank/DDBJ whole genome shotgun (WGS) entry which is preliminary data.</text>
</comment>